<evidence type="ECO:0000256" key="6">
    <source>
        <dbReference type="ARBA" id="ARBA00023065"/>
    </source>
</evidence>
<evidence type="ECO:0000313" key="10">
    <source>
        <dbReference type="EMBL" id="KAF7709351.1"/>
    </source>
</evidence>
<evidence type="ECO:0000256" key="7">
    <source>
        <dbReference type="ARBA" id="ARBA00023136"/>
    </source>
</evidence>
<evidence type="ECO:0000256" key="2">
    <source>
        <dbReference type="ARBA" id="ARBA00008497"/>
    </source>
</evidence>
<dbReference type="GO" id="GO:0005261">
    <property type="term" value="F:monoatomic cation channel activity"/>
    <property type="evidence" value="ECO:0007669"/>
    <property type="project" value="TreeGrafter"/>
</dbReference>
<keyword evidence="8" id="KW-0407">Ion channel</keyword>
<comment type="caution">
    <text evidence="10">The sequence shown here is derived from an EMBL/GenBank/DDBJ whole genome shotgun (WGS) entry which is preliminary data.</text>
</comment>
<proteinExistence type="inferred from homology"/>
<keyword evidence="7 9" id="KW-0472">Membrane</keyword>
<dbReference type="GO" id="GO:1904669">
    <property type="term" value="P:ATP export"/>
    <property type="evidence" value="ECO:0007669"/>
    <property type="project" value="UniProtKB-ARBA"/>
</dbReference>
<reference evidence="10" key="1">
    <citation type="submission" date="2020-08" db="EMBL/GenBank/DDBJ databases">
        <title>Chromosome-level assembly of Southern catfish (Silurus meridionalis) provides insights into visual adaptation to the nocturnal and benthic lifestyles.</title>
        <authorList>
            <person name="Zhang Y."/>
            <person name="Wang D."/>
            <person name="Peng Z."/>
        </authorList>
    </citation>
    <scope>NUCLEOTIDE SEQUENCE</scope>
    <source>
        <strain evidence="10">SWU-2019-XX</strain>
        <tissue evidence="10">Muscle</tissue>
    </source>
</reference>
<evidence type="ECO:0000256" key="5">
    <source>
        <dbReference type="ARBA" id="ARBA00022989"/>
    </source>
</evidence>
<feature type="transmembrane region" description="Helical" evidence="9">
    <location>
        <begin position="49"/>
        <end position="67"/>
    </location>
</feature>
<keyword evidence="11" id="KW-1185">Reference proteome</keyword>
<keyword evidence="5 9" id="KW-1133">Transmembrane helix</keyword>
<comment type="subcellular location">
    <subcellularLocation>
        <location evidence="1">Membrane</location>
        <topology evidence="1">Multi-pass membrane protein</topology>
    </subcellularLocation>
</comment>
<dbReference type="GO" id="GO:0005886">
    <property type="term" value="C:plasma membrane"/>
    <property type="evidence" value="ECO:0007669"/>
    <property type="project" value="TreeGrafter"/>
</dbReference>
<gene>
    <name evidence="10" type="ORF">HF521_016201</name>
</gene>
<protein>
    <submittedName>
        <fullName evidence="10">Uncharacterized protein</fullName>
    </submittedName>
</protein>
<evidence type="ECO:0000313" key="11">
    <source>
        <dbReference type="Proteomes" id="UP000606274"/>
    </source>
</evidence>
<feature type="transmembrane region" description="Helical" evidence="9">
    <location>
        <begin position="173"/>
        <end position="192"/>
    </location>
</feature>
<feature type="transmembrane region" description="Helical" evidence="9">
    <location>
        <begin position="20"/>
        <end position="37"/>
    </location>
</feature>
<dbReference type="PANTHER" id="PTHR32261">
    <property type="entry name" value="CALCIUM HOMEOSTASIS MODULATOR PROTEIN"/>
    <property type="match status" value="1"/>
</dbReference>
<comment type="similarity">
    <text evidence="2">Belongs to the CALHM family.</text>
</comment>
<dbReference type="PANTHER" id="PTHR32261:SF1">
    <property type="entry name" value="CALCIUM HOMEOSTASIS MODULATOR PROTEIN"/>
    <property type="match status" value="1"/>
</dbReference>
<dbReference type="InterPro" id="IPR029569">
    <property type="entry name" value="CALHM"/>
</dbReference>
<evidence type="ECO:0000256" key="1">
    <source>
        <dbReference type="ARBA" id="ARBA00004141"/>
    </source>
</evidence>
<dbReference type="AlphaFoldDB" id="A0A8T0BPS3"/>
<name>A0A8T0BPS3_SILME</name>
<accession>A0A8T0BPS3</accession>
<evidence type="ECO:0000256" key="3">
    <source>
        <dbReference type="ARBA" id="ARBA00022448"/>
    </source>
</evidence>
<keyword evidence="4 9" id="KW-0812">Transmembrane</keyword>
<keyword evidence="6" id="KW-0406">Ion transport</keyword>
<sequence length="281" mass="31720">MARYSPFPSLDPVRKLPVKTALTVLVTVVFFKYLFTCPCASPEETLMHCWLYLLLPVGILMFTLSLVDTQLLRLCQCYVCRCCARAEGRCCCCRPIRCGADVRHCCALIGDYLLRVFCASALWVVAALLDGDWYVCIRTVAANGSGQHQLACKDFPTPEEAETLRKYSSESRIIALLIILGLSILLVLSASFTSKSKPYYKSVFEAFVEQETTAMLEEKLHEQAMKKAKLLSESALRCIHSLNNGQEEGHFYYHPLTETEEDMWRTISDPAFHLLGVQIYS</sequence>
<evidence type="ECO:0000256" key="4">
    <source>
        <dbReference type="ARBA" id="ARBA00022692"/>
    </source>
</evidence>
<dbReference type="EMBL" id="JABFDY010000003">
    <property type="protein sequence ID" value="KAF7709351.1"/>
    <property type="molecule type" value="Genomic_DNA"/>
</dbReference>
<organism evidence="10 11">
    <name type="scientific">Silurus meridionalis</name>
    <name type="common">Southern catfish</name>
    <name type="synonym">Silurus soldatovi meridionalis</name>
    <dbReference type="NCBI Taxonomy" id="175797"/>
    <lineage>
        <taxon>Eukaryota</taxon>
        <taxon>Metazoa</taxon>
        <taxon>Chordata</taxon>
        <taxon>Craniata</taxon>
        <taxon>Vertebrata</taxon>
        <taxon>Euteleostomi</taxon>
        <taxon>Actinopterygii</taxon>
        <taxon>Neopterygii</taxon>
        <taxon>Teleostei</taxon>
        <taxon>Ostariophysi</taxon>
        <taxon>Siluriformes</taxon>
        <taxon>Siluridae</taxon>
        <taxon>Silurus</taxon>
    </lineage>
</organism>
<evidence type="ECO:0000256" key="9">
    <source>
        <dbReference type="SAM" id="Phobius"/>
    </source>
</evidence>
<dbReference type="OrthoDB" id="8813775at2759"/>
<evidence type="ECO:0000256" key="8">
    <source>
        <dbReference type="ARBA" id="ARBA00023303"/>
    </source>
</evidence>
<keyword evidence="3" id="KW-0813">Transport</keyword>
<dbReference type="Pfam" id="PF14798">
    <property type="entry name" value="Ca_hom_mod"/>
    <property type="match status" value="1"/>
</dbReference>
<dbReference type="Proteomes" id="UP000606274">
    <property type="component" value="Unassembled WGS sequence"/>
</dbReference>